<dbReference type="Proteomes" id="UP001054945">
    <property type="component" value="Unassembled WGS sequence"/>
</dbReference>
<organism evidence="2 3">
    <name type="scientific">Caerostris extrusa</name>
    <name type="common">Bark spider</name>
    <name type="synonym">Caerostris bankana</name>
    <dbReference type="NCBI Taxonomy" id="172846"/>
    <lineage>
        <taxon>Eukaryota</taxon>
        <taxon>Metazoa</taxon>
        <taxon>Ecdysozoa</taxon>
        <taxon>Arthropoda</taxon>
        <taxon>Chelicerata</taxon>
        <taxon>Arachnida</taxon>
        <taxon>Araneae</taxon>
        <taxon>Araneomorphae</taxon>
        <taxon>Entelegynae</taxon>
        <taxon>Araneoidea</taxon>
        <taxon>Araneidae</taxon>
        <taxon>Caerostris</taxon>
    </lineage>
</organism>
<sequence>MSAWEVPERLSVRPFASCLSTSNNIHPEEDSCVPFECLGRRDLPGGGQPPHPESLRINIPVTPPITLSK</sequence>
<name>A0AAV4SYC2_CAEEX</name>
<feature type="region of interest" description="Disordered" evidence="1">
    <location>
        <begin position="43"/>
        <end position="69"/>
    </location>
</feature>
<evidence type="ECO:0000313" key="3">
    <source>
        <dbReference type="Proteomes" id="UP001054945"/>
    </source>
</evidence>
<protein>
    <submittedName>
        <fullName evidence="2">Uncharacterized protein</fullName>
    </submittedName>
</protein>
<gene>
    <name evidence="2" type="ORF">CEXT_551631</name>
</gene>
<accession>A0AAV4SYC2</accession>
<dbReference type="EMBL" id="BPLR01010173">
    <property type="protein sequence ID" value="GIY37475.1"/>
    <property type="molecule type" value="Genomic_DNA"/>
</dbReference>
<keyword evidence="3" id="KW-1185">Reference proteome</keyword>
<evidence type="ECO:0000313" key="2">
    <source>
        <dbReference type="EMBL" id="GIY37475.1"/>
    </source>
</evidence>
<dbReference type="AlphaFoldDB" id="A0AAV4SYC2"/>
<comment type="caution">
    <text evidence="2">The sequence shown here is derived from an EMBL/GenBank/DDBJ whole genome shotgun (WGS) entry which is preliminary data.</text>
</comment>
<proteinExistence type="predicted"/>
<evidence type="ECO:0000256" key="1">
    <source>
        <dbReference type="SAM" id="MobiDB-lite"/>
    </source>
</evidence>
<reference evidence="2 3" key="1">
    <citation type="submission" date="2021-06" db="EMBL/GenBank/DDBJ databases">
        <title>Caerostris extrusa draft genome.</title>
        <authorList>
            <person name="Kono N."/>
            <person name="Arakawa K."/>
        </authorList>
    </citation>
    <scope>NUCLEOTIDE SEQUENCE [LARGE SCALE GENOMIC DNA]</scope>
</reference>